<keyword evidence="11" id="KW-1185">Reference proteome</keyword>
<comment type="subcellular location">
    <subcellularLocation>
        <location evidence="1">Membrane</location>
        <topology evidence="1">Multi-pass membrane protein</topology>
    </subcellularLocation>
</comment>
<dbReference type="EMBL" id="JAACJO010000004">
    <property type="protein sequence ID" value="KAF5359451.1"/>
    <property type="molecule type" value="Genomic_DNA"/>
</dbReference>
<organism evidence="10 11">
    <name type="scientific">Leucocoprinus leucothites</name>
    <dbReference type="NCBI Taxonomy" id="201217"/>
    <lineage>
        <taxon>Eukaryota</taxon>
        <taxon>Fungi</taxon>
        <taxon>Dikarya</taxon>
        <taxon>Basidiomycota</taxon>
        <taxon>Agaricomycotina</taxon>
        <taxon>Agaricomycetes</taxon>
        <taxon>Agaricomycetidae</taxon>
        <taxon>Agaricales</taxon>
        <taxon>Agaricineae</taxon>
        <taxon>Agaricaceae</taxon>
        <taxon>Leucocoprinus</taxon>
    </lineage>
</organism>
<feature type="transmembrane region" description="Helical" evidence="8">
    <location>
        <begin position="12"/>
        <end position="30"/>
    </location>
</feature>
<dbReference type="PANTHER" id="PTHR31595">
    <property type="entry name" value="LONG-CHAIN-ALCOHOL O-FATTY-ACYLTRANSFERASE 3-RELATED"/>
    <property type="match status" value="1"/>
</dbReference>
<dbReference type="PANTHER" id="PTHR31595:SF57">
    <property type="entry name" value="OS04G0481900 PROTEIN"/>
    <property type="match status" value="1"/>
</dbReference>
<dbReference type="InterPro" id="IPR044851">
    <property type="entry name" value="Wax_synthase"/>
</dbReference>
<dbReference type="Proteomes" id="UP000559027">
    <property type="component" value="Unassembled WGS sequence"/>
</dbReference>
<evidence type="ECO:0000256" key="8">
    <source>
        <dbReference type="SAM" id="Phobius"/>
    </source>
</evidence>
<evidence type="ECO:0000256" key="5">
    <source>
        <dbReference type="ARBA" id="ARBA00022692"/>
    </source>
</evidence>
<gene>
    <name evidence="10" type="ORF">D9756_002935</name>
</gene>
<evidence type="ECO:0000313" key="11">
    <source>
        <dbReference type="Proteomes" id="UP000559027"/>
    </source>
</evidence>
<comment type="pathway">
    <text evidence="2">Secondary metabolite biosynthesis.</text>
</comment>
<name>A0A8H5LJC3_9AGAR</name>
<dbReference type="Pfam" id="PF13813">
    <property type="entry name" value="MBOAT_2"/>
    <property type="match status" value="1"/>
</dbReference>
<feature type="transmembrane region" description="Helical" evidence="8">
    <location>
        <begin position="311"/>
        <end position="331"/>
    </location>
</feature>
<evidence type="ECO:0000256" key="1">
    <source>
        <dbReference type="ARBA" id="ARBA00004141"/>
    </source>
</evidence>
<evidence type="ECO:0000256" key="2">
    <source>
        <dbReference type="ARBA" id="ARBA00005179"/>
    </source>
</evidence>
<evidence type="ECO:0000256" key="6">
    <source>
        <dbReference type="ARBA" id="ARBA00022989"/>
    </source>
</evidence>
<evidence type="ECO:0000256" key="7">
    <source>
        <dbReference type="ARBA" id="ARBA00023136"/>
    </source>
</evidence>
<keyword evidence="4" id="KW-0808">Transferase</keyword>
<dbReference type="OrthoDB" id="1077582at2759"/>
<feature type="transmembrane region" description="Helical" evidence="8">
    <location>
        <begin position="351"/>
        <end position="368"/>
    </location>
</feature>
<evidence type="ECO:0000259" key="9">
    <source>
        <dbReference type="Pfam" id="PF13813"/>
    </source>
</evidence>
<dbReference type="AlphaFoldDB" id="A0A8H5LJC3"/>
<sequence>MAVTPETTRSPFPIPLFILLESLILLGYALRPSWYRPLLFIPIPFIVYHLVFHTTTGTIADVGLGSTLVIHFFFAFDRLVLTDIQKTFHRIGEKPGEITSASFLDRLAWSLHLHCSPRGVGWNFEVPHIPKNPPSPDGPGKRKAYVVSRLGTVLICAAVQGASMIINSANPALVPGTIPLHNQPLYVRVLSILGLGAPGLAYLNLQHCVVGILLVGSGISEPEDWPPLFGSLSGMYSVQNFWRNVWHQMLRRIFLSTANFIIHTVLRFPHGTSSKSSLPIGLLKLHTVFLVSGIIHYAGEFMMLGYGGNGALLFFVVQAWAITLEVVVRYLITESTRANASEKPPTGIRRLLGYVWVFCWFVAVTPLIQQPMVEAGLFLGHENSALAQKVGRWLGLDVI</sequence>
<evidence type="ECO:0000256" key="4">
    <source>
        <dbReference type="ARBA" id="ARBA00022679"/>
    </source>
</evidence>
<feature type="transmembrane region" description="Helical" evidence="8">
    <location>
        <begin position="278"/>
        <end position="299"/>
    </location>
</feature>
<feature type="transmembrane region" description="Helical" evidence="8">
    <location>
        <begin position="62"/>
        <end position="81"/>
    </location>
</feature>
<comment type="caution">
    <text evidence="10">The sequence shown here is derived from an EMBL/GenBank/DDBJ whole genome shotgun (WGS) entry which is preliminary data.</text>
</comment>
<evidence type="ECO:0000313" key="10">
    <source>
        <dbReference type="EMBL" id="KAF5359451.1"/>
    </source>
</evidence>
<proteinExistence type="inferred from homology"/>
<feature type="domain" description="Wax synthase" evidence="9">
    <location>
        <begin position="225"/>
        <end position="316"/>
    </location>
</feature>
<dbReference type="GO" id="GO:0016020">
    <property type="term" value="C:membrane"/>
    <property type="evidence" value="ECO:0007669"/>
    <property type="project" value="UniProtKB-SubCell"/>
</dbReference>
<keyword evidence="6 8" id="KW-1133">Transmembrane helix</keyword>
<protein>
    <recommendedName>
        <fullName evidence="9">Wax synthase domain-containing protein</fullName>
    </recommendedName>
</protein>
<evidence type="ECO:0000256" key="3">
    <source>
        <dbReference type="ARBA" id="ARBA00007282"/>
    </source>
</evidence>
<accession>A0A8H5LJC3</accession>
<keyword evidence="5 8" id="KW-0812">Transmembrane</keyword>
<reference evidence="10 11" key="1">
    <citation type="journal article" date="2020" name="ISME J.">
        <title>Uncovering the hidden diversity of litter-decomposition mechanisms in mushroom-forming fungi.</title>
        <authorList>
            <person name="Floudas D."/>
            <person name="Bentzer J."/>
            <person name="Ahren D."/>
            <person name="Johansson T."/>
            <person name="Persson P."/>
            <person name="Tunlid A."/>
        </authorList>
    </citation>
    <scope>NUCLEOTIDE SEQUENCE [LARGE SCALE GENOMIC DNA]</scope>
    <source>
        <strain evidence="10 11">CBS 146.42</strain>
    </source>
</reference>
<dbReference type="GO" id="GO:0008374">
    <property type="term" value="F:O-acyltransferase activity"/>
    <property type="evidence" value="ECO:0007669"/>
    <property type="project" value="InterPro"/>
</dbReference>
<comment type="similarity">
    <text evidence="3">Belongs to the wax synthase family.</text>
</comment>
<keyword evidence="7 8" id="KW-0472">Membrane</keyword>
<dbReference type="GO" id="GO:0006629">
    <property type="term" value="P:lipid metabolic process"/>
    <property type="evidence" value="ECO:0007669"/>
    <property type="project" value="InterPro"/>
</dbReference>
<dbReference type="InterPro" id="IPR032805">
    <property type="entry name" value="Wax_synthase_dom"/>
</dbReference>